<evidence type="ECO:0000313" key="2">
    <source>
        <dbReference type="EMBL" id="KIN11011.1"/>
    </source>
</evidence>
<feature type="transmembrane region" description="Helical" evidence="1">
    <location>
        <begin position="13"/>
        <end position="35"/>
    </location>
</feature>
<feature type="transmembrane region" description="Helical" evidence="1">
    <location>
        <begin position="109"/>
        <end position="126"/>
    </location>
</feature>
<proteinExistence type="predicted"/>
<dbReference type="RefSeq" id="WP_041155326.1">
    <property type="nucleotide sequence ID" value="NZ_CBCRVP010000023.1"/>
</dbReference>
<dbReference type="AlphaFoldDB" id="A0A0C3HS44"/>
<keyword evidence="1" id="KW-1133">Transmembrane helix</keyword>
<keyword evidence="3" id="KW-1185">Reference proteome</keyword>
<protein>
    <submittedName>
        <fullName evidence="2">Uncharacterized protein</fullName>
    </submittedName>
</protein>
<comment type="caution">
    <text evidence="2">The sequence shown here is derived from an EMBL/GenBank/DDBJ whole genome shotgun (WGS) entry which is preliminary data.</text>
</comment>
<evidence type="ECO:0000256" key="1">
    <source>
        <dbReference type="SAM" id="Phobius"/>
    </source>
</evidence>
<reference evidence="2 3" key="1">
    <citation type="submission" date="2015-01" db="EMBL/GenBank/DDBJ databases">
        <title>Draft genome of Vibrio mytili type strain CAIM 528.</title>
        <authorList>
            <person name="Gonzalez-Castillo A."/>
            <person name="Gomez-Gil B."/>
            <person name="Enciso-Ibarra J."/>
        </authorList>
    </citation>
    <scope>NUCLEOTIDE SEQUENCE [LARGE SCALE GENOMIC DNA]</scope>
    <source>
        <strain evidence="2 3">CAIM 528</strain>
    </source>
</reference>
<dbReference type="OrthoDB" id="7065710at2"/>
<organism evidence="2 3">
    <name type="scientific">Vibrio mytili</name>
    <dbReference type="NCBI Taxonomy" id="50718"/>
    <lineage>
        <taxon>Bacteria</taxon>
        <taxon>Pseudomonadati</taxon>
        <taxon>Pseudomonadota</taxon>
        <taxon>Gammaproteobacteria</taxon>
        <taxon>Vibrionales</taxon>
        <taxon>Vibrionaceae</taxon>
        <taxon>Vibrio</taxon>
    </lineage>
</organism>
<name>A0A0C3HS44_9VIBR</name>
<accession>A0A0C3HS44</accession>
<sequence length="156" mass="18330">MEQILLNLSSTDWWFTGLFFALLGSFLPKIISIIWKRSVEHLPSLVRGFNRTLRFNLLVNVRKHRDEDHFITWVICRYWLGCFMSLMLALSIAGIYALNSLEAILPYRGHLLFVVVFIAILNQLIFRQKNFIFSLITQNKKVKKWKSVGRNVKQSV</sequence>
<gene>
    <name evidence="2" type="ORF">SU60_09585</name>
</gene>
<keyword evidence="1" id="KW-0812">Transmembrane</keyword>
<feature type="transmembrane region" description="Helical" evidence="1">
    <location>
        <begin position="70"/>
        <end position="97"/>
    </location>
</feature>
<dbReference type="Proteomes" id="UP000031977">
    <property type="component" value="Unassembled WGS sequence"/>
</dbReference>
<dbReference type="EMBL" id="JXOK01000036">
    <property type="protein sequence ID" value="KIN11011.1"/>
    <property type="molecule type" value="Genomic_DNA"/>
</dbReference>
<keyword evidence="1" id="KW-0472">Membrane</keyword>
<evidence type="ECO:0000313" key="3">
    <source>
        <dbReference type="Proteomes" id="UP000031977"/>
    </source>
</evidence>